<comment type="caution">
    <text evidence="1">The sequence shown here is derived from an EMBL/GenBank/DDBJ whole genome shotgun (WGS) entry which is preliminary data.</text>
</comment>
<evidence type="ECO:0000313" key="1">
    <source>
        <dbReference type="EMBL" id="MDU0113806.1"/>
    </source>
</evidence>
<reference evidence="1 2" key="1">
    <citation type="submission" date="2023-10" db="EMBL/GenBank/DDBJ databases">
        <title>Psychrosphaera aquimaarina strain SW33 isolated from seawater.</title>
        <authorList>
            <person name="Bayburt H."/>
            <person name="Kim J.M."/>
            <person name="Choi B.J."/>
            <person name="Jeon C.O."/>
        </authorList>
    </citation>
    <scope>NUCLEOTIDE SEQUENCE [LARGE SCALE GENOMIC DNA]</scope>
    <source>
        <strain evidence="1 2">KCTC 52743</strain>
    </source>
</reference>
<proteinExistence type="predicted"/>
<name>A0ABU3R2A7_9GAMM</name>
<gene>
    <name evidence="1" type="ORF">RT723_12525</name>
</gene>
<keyword evidence="2" id="KW-1185">Reference proteome</keyword>
<protein>
    <submittedName>
        <fullName evidence="1">Uncharacterized protein</fullName>
    </submittedName>
</protein>
<dbReference type="Proteomes" id="UP001257914">
    <property type="component" value="Unassembled WGS sequence"/>
</dbReference>
<organism evidence="1 2">
    <name type="scientific">Psychrosphaera aquimarina</name>
    <dbReference type="NCBI Taxonomy" id="2044854"/>
    <lineage>
        <taxon>Bacteria</taxon>
        <taxon>Pseudomonadati</taxon>
        <taxon>Pseudomonadota</taxon>
        <taxon>Gammaproteobacteria</taxon>
        <taxon>Alteromonadales</taxon>
        <taxon>Pseudoalteromonadaceae</taxon>
        <taxon>Psychrosphaera</taxon>
    </lineage>
</organism>
<accession>A0ABU3R2A7</accession>
<dbReference type="EMBL" id="JAWCUA010000010">
    <property type="protein sequence ID" value="MDU0113806.1"/>
    <property type="molecule type" value="Genomic_DNA"/>
</dbReference>
<sequence length="282" mass="32511">MSHFINLDLNRLMQAQSDEINQLKKSPTYIVDGYMSYMLNRKSNTVSLLEKAIEKSNSYIFNVLNGDLGAMTWRTHMDNLNQLAHKQRKLAFVHAQAKTHTLKSDQLLERLNSKFCIGQCNNQDLDVAATTAERVQHVQLNQYSQTVFDTLFTKSTSIVGLFIAKDEFELDEFTEIKNKFWSDYTPFMVSIGYAIDTSIDQPWELHLFNFSGQYSSFPNVVEVEDDYIFLTDDNAELFTCAASKYKGENQCLFKEEKLTKTQTYSSAKDGKHYCGSCIERYN</sequence>
<dbReference type="RefSeq" id="WP_315947411.1">
    <property type="nucleotide sequence ID" value="NZ_JAWCUA010000010.1"/>
</dbReference>
<evidence type="ECO:0000313" key="2">
    <source>
        <dbReference type="Proteomes" id="UP001257914"/>
    </source>
</evidence>